<dbReference type="OrthoDB" id="9811889at2"/>
<dbReference type="Gene3D" id="3.30.565.10">
    <property type="entry name" value="Histidine kinase-like ATPase, C-terminal domain"/>
    <property type="match status" value="1"/>
</dbReference>
<dbReference type="PROSITE" id="PS50112">
    <property type="entry name" value="PAS"/>
    <property type="match status" value="1"/>
</dbReference>
<dbReference type="PANTHER" id="PTHR45339:SF1">
    <property type="entry name" value="HYBRID SIGNAL TRANSDUCTION HISTIDINE KINASE J"/>
    <property type="match status" value="1"/>
</dbReference>
<evidence type="ECO:0000256" key="10">
    <source>
        <dbReference type="ARBA" id="ARBA00068150"/>
    </source>
</evidence>
<protein>
    <recommendedName>
        <fullName evidence="10">Sensory/regulatory protein RpfC</fullName>
        <ecNumber evidence="2">2.7.13.3</ecNumber>
    </recommendedName>
</protein>
<dbReference type="Gene3D" id="1.10.287.130">
    <property type="match status" value="1"/>
</dbReference>
<keyword evidence="8" id="KW-0902">Two-component regulatory system</keyword>
<dbReference type="EMBL" id="PGFJ01000001">
    <property type="protein sequence ID" value="PJJ84791.1"/>
    <property type="molecule type" value="Genomic_DNA"/>
</dbReference>
<evidence type="ECO:0000256" key="4">
    <source>
        <dbReference type="ARBA" id="ARBA00022679"/>
    </source>
</evidence>
<feature type="domain" description="Response regulatory" evidence="14">
    <location>
        <begin position="813"/>
        <end position="927"/>
    </location>
</feature>
<keyword evidence="4" id="KW-0808">Transferase</keyword>
<dbReference type="EC" id="2.7.13.3" evidence="2"/>
<evidence type="ECO:0000256" key="8">
    <source>
        <dbReference type="ARBA" id="ARBA00023012"/>
    </source>
</evidence>
<dbReference type="SMART" id="SM00388">
    <property type="entry name" value="HisKA"/>
    <property type="match status" value="1"/>
</dbReference>
<keyword evidence="5" id="KW-0547">Nucleotide-binding</keyword>
<comment type="subunit">
    <text evidence="9">At low DSF concentrations, interacts with RpfF.</text>
</comment>
<dbReference type="InterPro" id="IPR011006">
    <property type="entry name" value="CheY-like_superfamily"/>
</dbReference>
<dbReference type="SUPFAM" id="SSF52172">
    <property type="entry name" value="CheY-like"/>
    <property type="match status" value="1"/>
</dbReference>
<evidence type="ECO:0000259" key="14">
    <source>
        <dbReference type="PROSITE" id="PS50110"/>
    </source>
</evidence>
<keyword evidence="6" id="KW-0418">Kinase</keyword>
<evidence type="ECO:0000259" key="13">
    <source>
        <dbReference type="PROSITE" id="PS50109"/>
    </source>
</evidence>
<feature type="transmembrane region" description="Helical" evidence="12">
    <location>
        <begin position="6"/>
        <end position="25"/>
    </location>
</feature>
<dbReference type="Pfam" id="PF00512">
    <property type="entry name" value="HisKA"/>
    <property type="match status" value="1"/>
</dbReference>
<dbReference type="InterPro" id="IPR036890">
    <property type="entry name" value="HATPase_C_sf"/>
</dbReference>
<dbReference type="InterPro" id="IPR005467">
    <property type="entry name" value="His_kinase_dom"/>
</dbReference>
<dbReference type="Gene3D" id="3.40.50.2300">
    <property type="match status" value="1"/>
</dbReference>
<dbReference type="CDD" id="cd17546">
    <property type="entry name" value="REC_hyHK_CKI1_RcsC-like"/>
    <property type="match status" value="1"/>
</dbReference>
<dbReference type="FunFam" id="3.30.565.10:FF:000010">
    <property type="entry name" value="Sensor histidine kinase RcsC"/>
    <property type="match status" value="1"/>
</dbReference>
<evidence type="ECO:0000256" key="12">
    <source>
        <dbReference type="SAM" id="Phobius"/>
    </source>
</evidence>
<dbReference type="CDD" id="cd00130">
    <property type="entry name" value="PAS"/>
    <property type="match status" value="1"/>
</dbReference>
<dbReference type="SUPFAM" id="SSF47384">
    <property type="entry name" value="Homodimeric domain of signal transducing histidine kinase"/>
    <property type="match status" value="1"/>
</dbReference>
<evidence type="ECO:0000256" key="9">
    <source>
        <dbReference type="ARBA" id="ARBA00064003"/>
    </source>
</evidence>
<feature type="domain" description="Histidine kinase" evidence="13">
    <location>
        <begin position="568"/>
        <end position="789"/>
    </location>
</feature>
<sequence>MHFSLYLIVAFVGLTLLSFLVILLVRGLLKRLDNKVSAHLNARDDLNALLNSLNDVIFEFNEERVCLNVWFNERDDRVVDPRVCIGKKLEEVIGYEKALKFNQALDFAIDYKQPTSLEYVSDFGTGAWLLAKVTPVFDNKGKYLNRVSASVSNISEQKRYESKLKEKELLLLEAQHVAKIGNWLYDKASQEIFLSESLFRIMGSEGLALKGRAAFEYYISLVHHDDREKCQSFLSAVSSSATKQLEHKLITPEGELKYIRIIVGDKTLNNDGTIQRVAGIIQDITEIKLSEKLIKRGKAELIEAQTIAKIGNWSWRPSTKKLSYSDELVNIFEVNTTKFISISPFRFLLKVVHENDRQIVRNLYKSGINASDHSCVFRILTSQKKVKYISIIIGKILRNEKGQLNKIIGTIQDITEQKQFELDYTRTDDKFKRILEAVNLVAVTVDRTGTIVFCNQHLANLLGYTRDEIIGMNWYNSFIPDGIVQHINGMIDADALPSKYTNAIKCKDGSECIISWKNTMTRDENGEIDEITGIGEDVTEQFRVTQELISAKEMAEKSSKFKSEFLSTMSHEIRTPMNAVIGTTNLLLNENPRPEQMEYLNILKFSGENLLAIINDILDYNKIEAGKLELNPQNFDLRQLAQKTIHIFSARAAEKNLQLELLADDGIPDNLMGDQQRLSQILNNLISNAIKFTDSGKITLQLQLIIKGDAGVTVKFVVADTGIGISPEHQSVIFDPFVQDPVINQPVHMGTGLGLAITKRLVNLHKSDISVVSDTGKGAQFTFVITFALAHTEITEEKKNVGVQDVGALNGMQVLVVDDNKMNLLIASKFLKKWHINVDSANNGEEAVSIAAQKRYDLIIMDLQMPFMNGFEATEKIREFDIEVPIIALTADAMPDTYDKAISSGMNDYLTKPFVPDVLFNKISTYYKKRDY</sequence>
<keyword evidence="12" id="KW-0472">Membrane</keyword>
<dbReference type="InterPro" id="IPR000014">
    <property type="entry name" value="PAS"/>
</dbReference>
<evidence type="ECO:0000313" key="18">
    <source>
        <dbReference type="Proteomes" id="UP000242687"/>
    </source>
</evidence>
<accession>A0A2H9VVE7</accession>
<dbReference type="AlphaFoldDB" id="A0A2H9VVE7"/>
<evidence type="ECO:0000256" key="6">
    <source>
        <dbReference type="ARBA" id="ARBA00022777"/>
    </source>
</evidence>
<feature type="domain" description="PAS" evidence="15">
    <location>
        <begin position="427"/>
        <end position="479"/>
    </location>
</feature>
<dbReference type="SMART" id="SM00091">
    <property type="entry name" value="PAS"/>
    <property type="match status" value="3"/>
</dbReference>
<dbReference type="InterPro" id="IPR035965">
    <property type="entry name" value="PAS-like_dom_sf"/>
</dbReference>
<evidence type="ECO:0000259" key="15">
    <source>
        <dbReference type="PROSITE" id="PS50112"/>
    </source>
</evidence>
<comment type="caution">
    <text evidence="17">The sequence shown here is derived from an EMBL/GenBank/DDBJ whole genome shotgun (WGS) entry which is preliminary data.</text>
</comment>
<dbReference type="CDD" id="cd16922">
    <property type="entry name" value="HATPase_EvgS-ArcB-TorS-like"/>
    <property type="match status" value="1"/>
</dbReference>
<dbReference type="Proteomes" id="UP000242687">
    <property type="component" value="Unassembled WGS sequence"/>
</dbReference>
<dbReference type="Pfam" id="PF13426">
    <property type="entry name" value="PAS_9"/>
    <property type="match status" value="2"/>
</dbReference>
<evidence type="ECO:0000256" key="7">
    <source>
        <dbReference type="ARBA" id="ARBA00022840"/>
    </source>
</evidence>
<dbReference type="SMART" id="SM00448">
    <property type="entry name" value="REC"/>
    <property type="match status" value="1"/>
</dbReference>
<dbReference type="PRINTS" id="PR00344">
    <property type="entry name" value="BCTRLSENSOR"/>
</dbReference>
<feature type="domain" description="PAC" evidence="16">
    <location>
        <begin position="113"/>
        <end position="166"/>
    </location>
</feature>
<organism evidence="17 18">
    <name type="scientific">Mucilaginibacter auburnensis</name>
    <dbReference type="NCBI Taxonomy" id="1457233"/>
    <lineage>
        <taxon>Bacteria</taxon>
        <taxon>Pseudomonadati</taxon>
        <taxon>Bacteroidota</taxon>
        <taxon>Sphingobacteriia</taxon>
        <taxon>Sphingobacteriales</taxon>
        <taxon>Sphingobacteriaceae</taxon>
        <taxon>Mucilaginibacter</taxon>
    </lineage>
</organism>
<keyword evidence="7" id="KW-0067">ATP-binding</keyword>
<proteinExistence type="predicted"/>
<feature type="domain" description="PAC" evidence="16">
    <location>
        <begin position="494"/>
        <end position="550"/>
    </location>
</feature>
<gene>
    <name evidence="17" type="ORF">CLV57_1813</name>
</gene>
<feature type="domain" description="PAC" evidence="16">
    <location>
        <begin position="243"/>
        <end position="296"/>
    </location>
</feature>
<dbReference type="SUPFAM" id="SSF55874">
    <property type="entry name" value="ATPase domain of HSP90 chaperone/DNA topoisomerase II/histidine kinase"/>
    <property type="match status" value="1"/>
</dbReference>
<dbReference type="InterPro" id="IPR000700">
    <property type="entry name" value="PAS-assoc_C"/>
</dbReference>
<evidence type="ECO:0000256" key="5">
    <source>
        <dbReference type="ARBA" id="ARBA00022741"/>
    </source>
</evidence>
<dbReference type="PANTHER" id="PTHR45339">
    <property type="entry name" value="HYBRID SIGNAL TRANSDUCTION HISTIDINE KINASE J"/>
    <property type="match status" value="1"/>
</dbReference>
<name>A0A2H9VVE7_9SPHI</name>
<evidence type="ECO:0000256" key="2">
    <source>
        <dbReference type="ARBA" id="ARBA00012438"/>
    </source>
</evidence>
<dbReference type="PROSITE" id="PS50113">
    <property type="entry name" value="PAC"/>
    <property type="match status" value="4"/>
</dbReference>
<dbReference type="PROSITE" id="PS50109">
    <property type="entry name" value="HIS_KIN"/>
    <property type="match status" value="1"/>
</dbReference>
<keyword evidence="3 11" id="KW-0597">Phosphoprotein</keyword>
<dbReference type="NCBIfam" id="TIGR00229">
    <property type="entry name" value="sensory_box"/>
    <property type="match status" value="1"/>
</dbReference>
<dbReference type="Gene3D" id="2.10.70.100">
    <property type="match status" value="1"/>
</dbReference>
<dbReference type="Pfam" id="PF02518">
    <property type="entry name" value="HATPase_c"/>
    <property type="match status" value="1"/>
</dbReference>
<evidence type="ECO:0000259" key="16">
    <source>
        <dbReference type="PROSITE" id="PS50113"/>
    </source>
</evidence>
<evidence type="ECO:0000256" key="11">
    <source>
        <dbReference type="PROSITE-ProRule" id="PRU00169"/>
    </source>
</evidence>
<dbReference type="InterPro" id="IPR036097">
    <property type="entry name" value="HisK_dim/P_sf"/>
</dbReference>
<reference evidence="17 18" key="1">
    <citation type="submission" date="2017-11" db="EMBL/GenBank/DDBJ databases">
        <title>Genomic Encyclopedia of Archaeal and Bacterial Type Strains, Phase II (KMG-II): From Individual Species to Whole Genera.</title>
        <authorList>
            <person name="Goeker M."/>
        </authorList>
    </citation>
    <scope>NUCLEOTIDE SEQUENCE [LARGE SCALE GENOMIC DNA]</scope>
    <source>
        <strain evidence="17 18">DSM 28175</strain>
    </source>
</reference>
<dbReference type="FunFam" id="1.10.287.130:FF:000002">
    <property type="entry name" value="Two-component osmosensing histidine kinase"/>
    <property type="match status" value="1"/>
</dbReference>
<evidence type="ECO:0000256" key="1">
    <source>
        <dbReference type="ARBA" id="ARBA00000085"/>
    </source>
</evidence>
<dbReference type="SMART" id="SM00086">
    <property type="entry name" value="PAC"/>
    <property type="match status" value="4"/>
</dbReference>
<evidence type="ECO:0000313" key="17">
    <source>
        <dbReference type="EMBL" id="PJJ84791.1"/>
    </source>
</evidence>
<dbReference type="GO" id="GO:0000155">
    <property type="term" value="F:phosphorelay sensor kinase activity"/>
    <property type="evidence" value="ECO:0007669"/>
    <property type="project" value="InterPro"/>
</dbReference>
<evidence type="ECO:0000256" key="3">
    <source>
        <dbReference type="ARBA" id="ARBA00022553"/>
    </source>
</evidence>
<dbReference type="InterPro" id="IPR003661">
    <property type="entry name" value="HisK_dim/P_dom"/>
</dbReference>
<dbReference type="PROSITE" id="PS50110">
    <property type="entry name" value="RESPONSE_REGULATORY"/>
    <property type="match status" value="1"/>
</dbReference>
<comment type="catalytic activity">
    <reaction evidence="1">
        <text>ATP + protein L-histidine = ADP + protein N-phospho-L-histidine.</text>
        <dbReference type="EC" id="2.7.13.3"/>
    </reaction>
</comment>
<dbReference type="InterPro" id="IPR001610">
    <property type="entry name" value="PAC"/>
</dbReference>
<dbReference type="Pfam" id="PF00072">
    <property type="entry name" value="Response_reg"/>
    <property type="match status" value="1"/>
</dbReference>
<dbReference type="CDD" id="cd00082">
    <property type="entry name" value="HisKA"/>
    <property type="match status" value="1"/>
</dbReference>
<dbReference type="InterPro" id="IPR001789">
    <property type="entry name" value="Sig_transdc_resp-reg_receiver"/>
</dbReference>
<dbReference type="SUPFAM" id="SSF55785">
    <property type="entry name" value="PYP-like sensor domain (PAS domain)"/>
    <property type="match status" value="3"/>
</dbReference>
<keyword evidence="18" id="KW-1185">Reference proteome</keyword>
<dbReference type="RefSeq" id="WP_100340968.1">
    <property type="nucleotide sequence ID" value="NZ_PGFJ01000001.1"/>
</dbReference>
<feature type="domain" description="PAC" evidence="16">
    <location>
        <begin position="373"/>
        <end position="426"/>
    </location>
</feature>
<dbReference type="GO" id="GO:0005524">
    <property type="term" value="F:ATP binding"/>
    <property type="evidence" value="ECO:0007669"/>
    <property type="project" value="UniProtKB-KW"/>
</dbReference>
<dbReference type="InterPro" id="IPR004358">
    <property type="entry name" value="Sig_transdc_His_kin-like_C"/>
</dbReference>
<keyword evidence="12" id="KW-1133">Transmembrane helix</keyword>
<dbReference type="InterPro" id="IPR003594">
    <property type="entry name" value="HATPase_dom"/>
</dbReference>
<feature type="modified residue" description="4-aspartylphosphate" evidence="11">
    <location>
        <position position="862"/>
    </location>
</feature>
<dbReference type="Gene3D" id="3.30.450.20">
    <property type="entry name" value="PAS domain"/>
    <property type="match status" value="4"/>
</dbReference>
<keyword evidence="12" id="KW-0812">Transmembrane</keyword>
<dbReference type="SMART" id="SM00387">
    <property type="entry name" value="HATPase_c"/>
    <property type="match status" value="1"/>
</dbReference>